<dbReference type="CDD" id="cd00782">
    <property type="entry name" value="MutL_Trans"/>
    <property type="match status" value="1"/>
</dbReference>
<evidence type="ECO:0000313" key="6">
    <source>
        <dbReference type="EMBL" id="KAB7505630.1"/>
    </source>
</evidence>
<dbReference type="SMART" id="SM01340">
    <property type="entry name" value="DNA_mis_repair"/>
    <property type="match status" value="1"/>
</dbReference>
<dbReference type="OrthoDB" id="10254304at2759"/>
<feature type="compositionally biased region" description="Basic and acidic residues" evidence="4">
    <location>
        <begin position="419"/>
        <end position="430"/>
    </location>
</feature>
<keyword evidence="3" id="KW-0539">Nucleus</keyword>
<dbReference type="PROSITE" id="PS50118">
    <property type="entry name" value="HMG_BOX_2"/>
    <property type="match status" value="1"/>
</dbReference>
<dbReference type="InterPro" id="IPR036890">
    <property type="entry name" value="HATPase_C_sf"/>
</dbReference>
<dbReference type="Pfam" id="PF01119">
    <property type="entry name" value="DNA_mis_repair"/>
    <property type="match status" value="1"/>
</dbReference>
<comment type="similarity">
    <text evidence="1">Belongs to the DNA mismatch repair MutL/HexB family.</text>
</comment>
<dbReference type="GO" id="GO:0005524">
    <property type="term" value="F:ATP binding"/>
    <property type="evidence" value="ECO:0007669"/>
    <property type="project" value="InterPro"/>
</dbReference>
<dbReference type="InterPro" id="IPR014762">
    <property type="entry name" value="DNA_mismatch_repair_CS"/>
</dbReference>
<dbReference type="Gene3D" id="1.10.30.10">
    <property type="entry name" value="High mobility group box domain"/>
    <property type="match status" value="1"/>
</dbReference>
<evidence type="ECO:0000256" key="2">
    <source>
        <dbReference type="ARBA" id="ARBA00022763"/>
    </source>
</evidence>
<name>A0A5N5TJ82_9CRUS</name>
<dbReference type="Gene3D" id="3.30.565.10">
    <property type="entry name" value="Histidine kinase-like ATPase, C-terminal domain"/>
    <property type="match status" value="1"/>
</dbReference>
<dbReference type="CDD" id="cd00084">
    <property type="entry name" value="HMG-box_SF"/>
    <property type="match status" value="1"/>
</dbReference>
<feature type="DNA-binding region" description="HMG box" evidence="3">
    <location>
        <begin position="548"/>
        <end position="620"/>
    </location>
</feature>
<dbReference type="Pfam" id="PF13589">
    <property type="entry name" value="HATPase_c_3"/>
    <property type="match status" value="1"/>
</dbReference>
<evidence type="ECO:0000256" key="4">
    <source>
        <dbReference type="SAM" id="MobiDB-lite"/>
    </source>
</evidence>
<evidence type="ECO:0000259" key="5">
    <source>
        <dbReference type="PROSITE" id="PS50118"/>
    </source>
</evidence>
<dbReference type="GO" id="GO:0016887">
    <property type="term" value="F:ATP hydrolysis activity"/>
    <property type="evidence" value="ECO:0007669"/>
    <property type="project" value="InterPro"/>
</dbReference>
<protein>
    <submittedName>
        <fullName evidence="6">PMS1-like protein 1</fullName>
    </submittedName>
</protein>
<dbReference type="InterPro" id="IPR009071">
    <property type="entry name" value="HMG_box_dom"/>
</dbReference>
<feature type="compositionally biased region" description="Basic and acidic residues" evidence="4">
    <location>
        <begin position="440"/>
        <end position="451"/>
    </location>
</feature>
<dbReference type="GO" id="GO:0030983">
    <property type="term" value="F:mismatched DNA binding"/>
    <property type="evidence" value="ECO:0007669"/>
    <property type="project" value="InterPro"/>
</dbReference>
<evidence type="ECO:0000256" key="3">
    <source>
        <dbReference type="PROSITE-ProRule" id="PRU00267"/>
    </source>
</evidence>
<keyword evidence="7" id="KW-1185">Reference proteome</keyword>
<feature type="region of interest" description="Disordered" evidence="4">
    <location>
        <begin position="419"/>
        <end position="463"/>
    </location>
</feature>
<dbReference type="InterPro" id="IPR020568">
    <property type="entry name" value="Ribosomal_Su5_D2-typ_SF"/>
</dbReference>
<comment type="caution">
    <text evidence="6">The sequence shown here is derived from an EMBL/GenBank/DDBJ whole genome shotgun (WGS) entry which is preliminary data.</text>
</comment>
<dbReference type="EMBL" id="SEYY01001173">
    <property type="protein sequence ID" value="KAB7505630.1"/>
    <property type="molecule type" value="Genomic_DNA"/>
</dbReference>
<dbReference type="Pfam" id="PF00505">
    <property type="entry name" value="HMG_box"/>
    <property type="match status" value="1"/>
</dbReference>
<dbReference type="PANTHER" id="PTHR10073">
    <property type="entry name" value="DNA MISMATCH REPAIR PROTEIN MLH, PMS, MUTL"/>
    <property type="match status" value="1"/>
</dbReference>
<feature type="domain" description="HMG box" evidence="5">
    <location>
        <begin position="548"/>
        <end position="620"/>
    </location>
</feature>
<reference evidence="6 7" key="1">
    <citation type="journal article" date="2019" name="PLoS Biol.">
        <title>Sex chromosomes control vertical transmission of feminizing Wolbachia symbionts in an isopod.</title>
        <authorList>
            <person name="Becking T."/>
            <person name="Chebbi M.A."/>
            <person name="Giraud I."/>
            <person name="Moumen B."/>
            <person name="Laverre T."/>
            <person name="Caubet Y."/>
            <person name="Peccoud J."/>
            <person name="Gilbert C."/>
            <person name="Cordaux R."/>
        </authorList>
    </citation>
    <scope>NUCLEOTIDE SEQUENCE [LARGE SCALE GENOMIC DNA]</scope>
    <source>
        <strain evidence="6">ANa2</strain>
        <tissue evidence="6">Whole body excluding digestive tract and cuticle</tissue>
    </source>
</reference>
<evidence type="ECO:0000313" key="7">
    <source>
        <dbReference type="Proteomes" id="UP000326759"/>
    </source>
</evidence>
<dbReference type="SMART" id="SM00398">
    <property type="entry name" value="HMG"/>
    <property type="match status" value="1"/>
</dbReference>
<dbReference type="SUPFAM" id="SSF47095">
    <property type="entry name" value="HMG-box"/>
    <property type="match status" value="1"/>
</dbReference>
<dbReference type="GO" id="GO:0140664">
    <property type="term" value="F:ATP-dependent DNA damage sensor activity"/>
    <property type="evidence" value="ECO:0007669"/>
    <property type="project" value="InterPro"/>
</dbReference>
<dbReference type="AlphaFoldDB" id="A0A5N5TJ82"/>
<dbReference type="Proteomes" id="UP000326759">
    <property type="component" value="Unassembled WGS sequence"/>
</dbReference>
<keyword evidence="3" id="KW-0238">DNA-binding</keyword>
<feature type="non-terminal residue" evidence="6">
    <location>
        <position position="1"/>
    </location>
</feature>
<gene>
    <name evidence="6" type="primary">PMS1</name>
    <name evidence="6" type="ORF">Anas_03193</name>
</gene>
<dbReference type="InterPro" id="IPR038973">
    <property type="entry name" value="MutL/Mlh/Pms-like"/>
</dbReference>
<keyword evidence="2" id="KW-0227">DNA damage</keyword>
<accession>A0A5N5TJ82</accession>
<dbReference type="PROSITE" id="PS00058">
    <property type="entry name" value="DNA_MISMATCH_REPAIR_1"/>
    <property type="match status" value="1"/>
</dbReference>
<proteinExistence type="inferred from homology"/>
<dbReference type="SUPFAM" id="SSF54211">
    <property type="entry name" value="Ribosomal protein S5 domain 2-like"/>
    <property type="match status" value="1"/>
</dbReference>
<evidence type="ECO:0000256" key="1">
    <source>
        <dbReference type="ARBA" id="ARBA00006082"/>
    </source>
</evidence>
<dbReference type="GO" id="GO:0032389">
    <property type="term" value="C:MutLalpha complex"/>
    <property type="evidence" value="ECO:0007669"/>
    <property type="project" value="TreeGrafter"/>
</dbReference>
<dbReference type="Gene3D" id="3.30.230.10">
    <property type="match status" value="1"/>
</dbReference>
<organism evidence="6 7">
    <name type="scientific">Armadillidium nasatum</name>
    <dbReference type="NCBI Taxonomy" id="96803"/>
    <lineage>
        <taxon>Eukaryota</taxon>
        <taxon>Metazoa</taxon>
        <taxon>Ecdysozoa</taxon>
        <taxon>Arthropoda</taxon>
        <taxon>Crustacea</taxon>
        <taxon>Multicrustacea</taxon>
        <taxon>Malacostraca</taxon>
        <taxon>Eumalacostraca</taxon>
        <taxon>Peracarida</taxon>
        <taxon>Isopoda</taxon>
        <taxon>Oniscidea</taxon>
        <taxon>Crinocheta</taxon>
        <taxon>Armadillidiidae</taxon>
        <taxon>Armadillidium</taxon>
    </lineage>
</organism>
<sequence>VITSISSIAKELVENSLDAKATVISVKLENYGFDRLEVKDNGCGIGEDDVGYIAKPHFTSKIESFEDLNNLSTYGFRGEALSSLCAVSDVFVSTKNEKDNFGFTYSFDCNGNILDKKPAAVTTVCIVTRSVIFQKPSSHDFSSGIHCVFRESSKYLIQKERFCDDVRLKVYLPRQKENTCSLSSSDKLFIFVNERPISHKAIEKLIKAYYSHKTEGAHGRYPTGVVMLNVPSTSIDVNLEPNKTRVYFNDEKLVLDQIEKILSELYGPILSSLDGKKVSLDDAEECVPCTLATTQGNEEIDSDPWVERASLKTTAVKEIDKPVNTAFSNENDKPQTFLIHKSKEFDNSNKNLIDNTSIFTRNTVENNEQVNSSSLLTSTVENNDPFAQSHNKPVLPLEKPINHKCLSLGINTKIEKLNTKEPSPLKRPRDINSSLIESNNKIDDTYHKDDDSLLPSKGLNNNENLKSRQDIIEEQSPWSMGRLLKNDKNIQSVEILQPAQVINKRENECDIKRKNTDLLELDSPHGMKKFKINIRKSTSSPFLHEITPTKTESAFSLFAKSLRKQGKLIIIEENPGACFTVIAQELSNKWKNADPETKCKFEEMAKEYKSDKNLSLRASPTLSLQKISKNIFQNTENLCFRNAKPTKTFETTKLQPIQKAKPWQNRSKAIQFVFENLKRKMQRKSLLKLPSESVIGSLKGVNGWIYRIKNSICAFNTSRMNEIILFKSLVGSFSIPVVKLEEPLVLNANNLGVDNWQMLISLDCKESTFTRECVSIDARINSNGFKISLFKKRTIKSMKKNH</sequence>
<dbReference type="InterPro" id="IPR013507">
    <property type="entry name" value="DNA_mismatch_S5_2-like"/>
</dbReference>
<dbReference type="PANTHER" id="PTHR10073:SF54">
    <property type="entry name" value="PMS1 PROTEIN HOMOLOG 1"/>
    <property type="match status" value="1"/>
</dbReference>
<dbReference type="SUPFAM" id="SSF55874">
    <property type="entry name" value="ATPase domain of HSP90 chaperone/DNA topoisomerase II/histidine kinase"/>
    <property type="match status" value="1"/>
</dbReference>
<dbReference type="GO" id="GO:0006298">
    <property type="term" value="P:mismatch repair"/>
    <property type="evidence" value="ECO:0007669"/>
    <property type="project" value="InterPro"/>
</dbReference>
<dbReference type="InterPro" id="IPR014721">
    <property type="entry name" value="Ribsml_uS5_D2-typ_fold_subgr"/>
</dbReference>
<dbReference type="InterPro" id="IPR036910">
    <property type="entry name" value="HMG_box_dom_sf"/>
</dbReference>